<keyword evidence="14" id="KW-1185">Reference proteome</keyword>
<dbReference type="Proteomes" id="UP000509322">
    <property type="component" value="Plasmid unnamed1"/>
</dbReference>
<comment type="subunit">
    <text evidence="7">Homoheptamer.</text>
</comment>
<feature type="transmembrane region" description="Helical" evidence="7">
    <location>
        <begin position="114"/>
        <end position="134"/>
    </location>
</feature>
<dbReference type="Gene3D" id="1.10.287.1260">
    <property type="match status" value="1"/>
</dbReference>
<dbReference type="GeneID" id="51370607"/>
<evidence type="ECO:0000256" key="5">
    <source>
        <dbReference type="ARBA" id="ARBA00022989"/>
    </source>
</evidence>
<comment type="function">
    <text evidence="7">Mechanosensitive channel that participates in the regulation of osmotic pressure changes within the cell, opening in response to stretch forces in the membrane lipid bilayer, without the need for other proteins. Contributes to normal resistance to hypoosmotic shock. Forms an ion channel of 1.0 nanosiemens conductance with a slight preference for anions.</text>
</comment>
<keyword evidence="6 7" id="KW-0472">Membrane</keyword>
<dbReference type="InterPro" id="IPR010920">
    <property type="entry name" value="LSM_dom_sf"/>
</dbReference>
<evidence type="ECO:0000256" key="6">
    <source>
        <dbReference type="ARBA" id="ARBA00023136"/>
    </source>
</evidence>
<keyword evidence="7" id="KW-0997">Cell inner membrane</keyword>
<dbReference type="InterPro" id="IPR045275">
    <property type="entry name" value="MscS_archaea/bacteria_type"/>
</dbReference>
<evidence type="ECO:0000256" key="2">
    <source>
        <dbReference type="ARBA" id="ARBA00008017"/>
    </source>
</evidence>
<evidence type="ECO:0000313" key="11">
    <source>
        <dbReference type="EMBL" id="QFG36261.1"/>
    </source>
</evidence>
<dbReference type="PANTHER" id="PTHR30221">
    <property type="entry name" value="SMALL-CONDUCTANCE MECHANOSENSITIVE CHANNEL"/>
    <property type="match status" value="1"/>
</dbReference>
<dbReference type="InterPro" id="IPR006685">
    <property type="entry name" value="MscS_channel_2nd"/>
</dbReference>
<dbReference type="AlphaFoldDB" id="A0A1I5LC78"/>
<keyword evidence="7" id="KW-0406">Ion transport</keyword>
<dbReference type="Proteomes" id="UP000326453">
    <property type="component" value="Plasmid pPAN2"/>
</dbReference>
<name>A0A1I5LC78_PARPN</name>
<evidence type="ECO:0000313" key="16">
    <source>
        <dbReference type="Proteomes" id="UP000509322"/>
    </source>
</evidence>
<dbReference type="RefSeq" id="WP_024845633.1">
    <property type="nucleotide sequence ID" value="NZ_CP038205.1"/>
</dbReference>
<evidence type="ECO:0000256" key="7">
    <source>
        <dbReference type="RuleBase" id="RU369025"/>
    </source>
</evidence>
<dbReference type="PANTHER" id="PTHR30221:SF1">
    <property type="entry name" value="SMALL-CONDUCTANCE MECHANOSENSITIVE CHANNEL"/>
    <property type="match status" value="1"/>
</dbReference>
<feature type="transmembrane region" description="Helical" evidence="7">
    <location>
        <begin position="12"/>
        <end position="33"/>
    </location>
</feature>
<evidence type="ECO:0000256" key="1">
    <source>
        <dbReference type="ARBA" id="ARBA00004651"/>
    </source>
</evidence>
<dbReference type="InterPro" id="IPR049278">
    <property type="entry name" value="MS_channel_C"/>
</dbReference>
<keyword evidence="7" id="KW-0407">Ion channel</keyword>
<sequence length="325" mass="35051">MAKDEAPAMGLLWRLAVVVALALAAATLVEPLARRHPDLFALQLWAGPLRNAGFSVACFAGARLAHGLAARRLLRRRKGRRPVPKVLLDLLWFGLLAVATLASLSLFFRQDLSGILTGSGLVLAVLGFAIRNAVADVFSGLAMGIEAPFRIGDWVRIETLAEGKVQEIGWRTTRLVSRDSTYVILPNSQISSRRITNFSAPRQEYRDHAELTLPADLPVAEAGRLIAAAAAAARMISAGKPPEVQVTDYGPAGITYRVKYWVPQHDRELACRNEVVSLIDAALREQGIRLAADRMPCGQGQDSASAGSARAGARRPIRPASAEAR</sequence>
<reference evidence="12 16" key="3">
    <citation type="submission" date="2020-07" db="EMBL/GenBank/DDBJ databases">
        <title>The complete genome of Paracoccus pantotrophus ACCC 10489.</title>
        <authorList>
            <person name="Si Y."/>
        </authorList>
    </citation>
    <scope>NUCLEOTIDE SEQUENCE [LARGE SCALE GENOMIC DNA]</scope>
    <source>
        <strain evidence="12 16">ACCC10489</strain>
        <plasmid evidence="12 16">unnamed1</plasmid>
    </source>
</reference>
<geneLocation type="plasmid" evidence="15">
    <name>ppan2</name>
</geneLocation>
<comment type="similarity">
    <text evidence="2 7">Belongs to the MscS (TC 1.A.23) family.</text>
</comment>
<dbReference type="GO" id="GO:0008381">
    <property type="term" value="F:mechanosensitive monoatomic ion channel activity"/>
    <property type="evidence" value="ECO:0007669"/>
    <property type="project" value="InterPro"/>
</dbReference>
<dbReference type="Pfam" id="PF21082">
    <property type="entry name" value="MS_channel_3rd"/>
    <property type="match status" value="1"/>
</dbReference>
<dbReference type="Pfam" id="PF00924">
    <property type="entry name" value="MS_channel_2nd"/>
    <property type="match status" value="1"/>
</dbReference>
<organism evidence="12 16">
    <name type="scientific">Paracoccus pantotrophus</name>
    <name type="common">Thiosphaera pantotropha</name>
    <dbReference type="NCBI Taxonomy" id="82367"/>
    <lineage>
        <taxon>Bacteria</taxon>
        <taxon>Pseudomonadati</taxon>
        <taxon>Pseudomonadota</taxon>
        <taxon>Alphaproteobacteria</taxon>
        <taxon>Rhodobacterales</taxon>
        <taxon>Paracoccaceae</taxon>
        <taxon>Paracoccus</taxon>
    </lineage>
</organism>
<geneLocation type="plasmid" evidence="12 16">
    <name>unnamed1</name>
</geneLocation>
<dbReference type="Proteomes" id="UP000273626">
    <property type="component" value="Unassembled WGS sequence"/>
</dbReference>
<accession>A0A1I5LC78</accession>
<comment type="subcellular location">
    <subcellularLocation>
        <location evidence="7">Cell inner membrane</location>
        <topology evidence="7">Multi-pass membrane protein</topology>
    </subcellularLocation>
    <subcellularLocation>
        <location evidence="1">Cell membrane</location>
        <topology evidence="1">Multi-pass membrane protein</topology>
    </subcellularLocation>
</comment>
<feature type="transmembrane region" description="Helical" evidence="7">
    <location>
        <begin position="53"/>
        <end position="74"/>
    </location>
</feature>
<evidence type="ECO:0000256" key="8">
    <source>
        <dbReference type="SAM" id="MobiDB-lite"/>
    </source>
</evidence>
<feature type="domain" description="Mechanosensitive ion channel MscS C-terminal" evidence="10">
    <location>
        <begin position="228"/>
        <end position="289"/>
    </location>
</feature>
<feature type="region of interest" description="Disordered" evidence="8">
    <location>
        <begin position="295"/>
        <end position="325"/>
    </location>
</feature>
<evidence type="ECO:0000256" key="4">
    <source>
        <dbReference type="ARBA" id="ARBA00022692"/>
    </source>
</evidence>
<dbReference type="EMBL" id="CP058691">
    <property type="protein sequence ID" value="QLH16610.1"/>
    <property type="molecule type" value="Genomic_DNA"/>
</dbReference>
<evidence type="ECO:0000259" key="9">
    <source>
        <dbReference type="Pfam" id="PF00924"/>
    </source>
</evidence>
<reference evidence="11 15" key="2">
    <citation type="submission" date="2019-01" db="EMBL/GenBank/DDBJ databases">
        <title>Complete Genome Sequence and Annotation of the Paracoccus pantotrophus type strain DSM 2944.</title>
        <authorList>
            <person name="Bockwoldt J.A."/>
            <person name="Zimmermann M."/>
            <person name="Tiso T."/>
            <person name="Blank L.M."/>
        </authorList>
    </citation>
    <scope>NUCLEOTIDE SEQUENCE [LARGE SCALE GENOMIC DNA]</scope>
    <source>
        <strain evidence="11 15">DSM 2944</strain>
        <plasmid evidence="11">pPAN2</plasmid>
        <plasmid evidence="15">ppan2</plasmid>
    </source>
</reference>
<keyword evidence="7" id="KW-0813">Transport</keyword>
<geneLocation type="plasmid" evidence="11">
    <name>pPAN2</name>
</geneLocation>
<dbReference type="InterPro" id="IPR023408">
    <property type="entry name" value="MscS_beta-dom_sf"/>
</dbReference>
<evidence type="ECO:0000256" key="3">
    <source>
        <dbReference type="ARBA" id="ARBA00022475"/>
    </source>
</evidence>
<evidence type="ECO:0000313" key="12">
    <source>
        <dbReference type="EMBL" id="QLH16610.1"/>
    </source>
</evidence>
<feature type="domain" description="Mechanosensitive ion channel MscS" evidence="9">
    <location>
        <begin position="133"/>
        <end position="199"/>
    </location>
</feature>
<evidence type="ECO:0000313" key="13">
    <source>
        <dbReference type="EMBL" id="RKS43163.1"/>
    </source>
</evidence>
<dbReference type="SUPFAM" id="SSF82689">
    <property type="entry name" value="Mechanosensitive channel protein MscS (YggB), C-terminal domain"/>
    <property type="match status" value="1"/>
</dbReference>
<dbReference type="Gene3D" id="3.30.70.100">
    <property type="match status" value="1"/>
</dbReference>
<evidence type="ECO:0000313" key="14">
    <source>
        <dbReference type="Proteomes" id="UP000273626"/>
    </source>
</evidence>
<dbReference type="EMBL" id="CP044425">
    <property type="protein sequence ID" value="QFG36261.1"/>
    <property type="molecule type" value="Genomic_DNA"/>
</dbReference>
<dbReference type="GO" id="GO:0005886">
    <property type="term" value="C:plasma membrane"/>
    <property type="evidence" value="ECO:0007669"/>
    <property type="project" value="UniProtKB-SubCell"/>
</dbReference>
<dbReference type="Gene3D" id="2.30.30.60">
    <property type="match status" value="1"/>
</dbReference>
<dbReference type="InterPro" id="IPR011066">
    <property type="entry name" value="MscS_channel_C_sf"/>
</dbReference>
<dbReference type="KEGG" id="ppan:ESD82_08525"/>
<evidence type="ECO:0000313" key="15">
    <source>
        <dbReference type="Proteomes" id="UP000326453"/>
    </source>
</evidence>
<keyword evidence="3" id="KW-1003">Cell membrane</keyword>
<gene>
    <name evidence="13" type="ORF">BDE18_4112</name>
    <name evidence="11" type="ORF">ESD82_08525</name>
    <name evidence="12" type="ORF">HYQ43_20485</name>
</gene>
<keyword evidence="4 7" id="KW-0812">Transmembrane</keyword>
<feature type="transmembrane region" description="Helical" evidence="7">
    <location>
        <begin position="86"/>
        <end position="108"/>
    </location>
</feature>
<evidence type="ECO:0000259" key="10">
    <source>
        <dbReference type="Pfam" id="PF21082"/>
    </source>
</evidence>
<dbReference type="OrthoDB" id="9793781at2"/>
<keyword evidence="12" id="KW-0614">Plasmid</keyword>
<reference evidence="13 14" key="1">
    <citation type="submission" date="2018-10" db="EMBL/GenBank/DDBJ databases">
        <title>Genomic Encyclopedia of Archaeal and Bacterial Type Strains, Phase II (KMG-II): from individual species to whole genera.</title>
        <authorList>
            <person name="Goeker M."/>
        </authorList>
    </citation>
    <scope>NUCLEOTIDE SEQUENCE [LARGE SCALE GENOMIC DNA]</scope>
    <source>
        <strain evidence="14">ATCC 35512 / DSM 2944 / CIP 106514 / LMD 82.5 / NBRC 102493 / NCCB 82005 / GB17</strain>
        <strain evidence="13">DSM 2944</strain>
    </source>
</reference>
<dbReference type="SUPFAM" id="SSF50182">
    <property type="entry name" value="Sm-like ribonucleoproteins"/>
    <property type="match status" value="1"/>
</dbReference>
<proteinExistence type="inferred from homology"/>
<dbReference type="EMBL" id="RBLI01000003">
    <property type="protein sequence ID" value="RKS43163.1"/>
    <property type="molecule type" value="Genomic_DNA"/>
</dbReference>
<protein>
    <recommendedName>
        <fullName evidence="7">Small-conductance mechanosensitive channel</fullName>
    </recommendedName>
</protein>
<keyword evidence="5 7" id="KW-1133">Transmembrane helix</keyword>